<evidence type="ECO:0000256" key="4">
    <source>
        <dbReference type="ARBA" id="ARBA00022963"/>
    </source>
</evidence>
<feature type="active site" description="Charge relay system" evidence="8">
    <location>
        <position position="367"/>
    </location>
</feature>
<dbReference type="GO" id="GO:0016788">
    <property type="term" value="F:hydrolase activity, acting on ester bonds"/>
    <property type="evidence" value="ECO:0007669"/>
    <property type="project" value="InterPro"/>
</dbReference>
<keyword evidence="4 7" id="KW-0442">Lipid degradation</keyword>
<feature type="domain" description="Partial AB-hydrolase lipase" evidence="10">
    <location>
        <begin position="56"/>
        <end position="116"/>
    </location>
</feature>
<dbReference type="InterPro" id="IPR006693">
    <property type="entry name" value="AB_hydrolase_lipase"/>
</dbReference>
<evidence type="ECO:0000256" key="9">
    <source>
        <dbReference type="SAM" id="SignalP"/>
    </source>
</evidence>
<evidence type="ECO:0000256" key="3">
    <source>
        <dbReference type="ARBA" id="ARBA00022801"/>
    </source>
</evidence>
<keyword evidence="6" id="KW-0325">Glycoprotein</keyword>
<dbReference type="Proteomes" id="UP000785679">
    <property type="component" value="Unassembled WGS sequence"/>
</dbReference>
<name>A0A8J8NQI5_HALGN</name>
<organism evidence="11 12">
    <name type="scientific">Halteria grandinella</name>
    <dbReference type="NCBI Taxonomy" id="5974"/>
    <lineage>
        <taxon>Eukaryota</taxon>
        <taxon>Sar</taxon>
        <taxon>Alveolata</taxon>
        <taxon>Ciliophora</taxon>
        <taxon>Intramacronucleata</taxon>
        <taxon>Spirotrichea</taxon>
        <taxon>Stichotrichia</taxon>
        <taxon>Sporadotrichida</taxon>
        <taxon>Halteriidae</taxon>
        <taxon>Halteria</taxon>
    </lineage>
</organism>
<evidence type="ECO:0000256" key="8">
    <source>
        <dbReference type="PIRSR" id="PIRSR000862-1"/>
    </source>
</evidence>
<feature type="signal peptide" evidence="9">
    <location>
        <begin position="1"/>
        <end position="17"/>
    </location>
</feature>
<dbReference type="AlphaFoldDB" id="A0A8J8NQI5"/>
<dbReference type="EMBL" id="RRYP01009637">
    <property type="protein sequence ID" value="TNV78929.1"/>
    <property type="molecule type" value="Genomic_DNA"/>
</dbReference>
<keyword evidence="5" id="KW-0443">Lipid metabolism</keyword>
<evidence type="ECO:0000259" key="10">
    <source>
        <dbReference type="Pfam" id="PF04083"/>
    </source>
</evidence>
<keyword evidence="2 9" id="KW-0732">Signal</keyword>
<protein>
    <recommendedName>
        <fullName evidence="7">Lipase</fullName>
    </recommendedName>
</protein>
<dbReference type="FunFam" id="3.40.50.1820:FF:000057">
    <property type="entry name" value="Lipase"/>
    <property type="match status" value="1"/>
</dbReference>
<dbReference type="PANTHER" id="PTHR11005">
    <property type="entry name" value="LYSOSOMAL ACID LIPASE-RELATED"/>
    <property type="match status" value="1"/>
</dbReference>
<evidence type="ECO:0000313" key="12">
    <source>
        <dbReference type="Proteomes" id="UP000785679"/>
    </source>
</evidence>
<feature type="chain" id="PRO_5035238738" description="Lipase" evidence="9">
    <location>
        <begin position="18"/>
        <end position="426"/>
    </location>
</feature>
<dbReference type="Gene3D" id="3.40.50.1820">
    <property type="entry name" value="alpha/beta hydrolase"/>
    <property type="match status" value="1"/>
</dbReference>
<dbReference type="OrthoDB" id="8040642at2759"/>
<dbReference type="PIRSF" id="PIRSF000862">
    <property type="entry name" value="Steryl_ester_lip"/>
    <property type="match status" value="1"/>
</dbReference>
<keyword evidence="12" id="KW-1185">Reference proteome</keyword>
<comment type="similarity">
    <text evidence="1 7">Belongs to the AB hydrolase superfamily. Lipase family.</text>
</comment>
<sequence length="426" mass="48465">MKIQTLLLLLCPAALLARHSFGEQQFSLIDGYRPWIEKYASSYDPNVDNDAWKTMKEIANENGFAHEEYKVTTSDGYILTLYRIPGFLNETKPYAKKPVVLLQHGLEADSMQWVINSPDKASAFNLVSEGFDVWLGNNRGCQYSVAHTTLDPVKNKTLFWDFDFEDMGTKDVPAEIDFILESTGQEKLSYVGHSEGTTQMFIGLSMLPEYYAEKMNLFVALAPVASLNHTMSTALKIMAANVDQVEHYLIDTLGMYNVFPPNYYTQWETAELCSTMASFCSEFLTLIADLDPSVDNLNRTMTYLTHFPSGAGYRNLVHYAQLINSDKFLRYDFGTAINQQKYGQSTPPEYPLEKINVPVGMFVGLEDELGDPEDCRWLHNKISKTVTYYKEYPFLGHMTFAIGKDMSFFQVDAINLIKQYATNSFE</sequence>
<dbReference type="InterPro" id="IPR025483">
    <property type="entry name" value="Lipase_euk"/>
</dbReference>
<evidence type="ECO:0000256" key="7">
    <source>
        <dbReference type="PIRNR" id="PIRNR000862"/>
    </source>
</evidence>
<evidence type="ECO:0000256" key="5">
    <source>
        <dbReference type="ARBA" id="ARBA00023098"/>
    </source>
</evidence>
<dbReference type="GO" id="GO:0016042">
    <property type="term" value="P:lipid catabolic process"/>
    <property type="evidence" value="ECO:0007669"/>
    <property type="project" value="UniProtKB-KW"/>
</dbReference>
<dbReference type="InterPro" id="IPR029058">
    <property type="entry name" value="AB_hydrolase_fold"/>
</dbReference>
<reference evidence="11" key="1">
    <citation type="submission" date="2019-06" db="EMBL/GenBank/DDBJ databases">
        <authorList>
            <person name="Zheng W."/>
        </authorList>
    </citation>
    <scope>NUCLEOTIDE SEQUENCE</scope>
    <source>
        <strain evidence="11">QDHG01</strain>
    </source>
</reference>
<gene>
    <name evidence="11" type="ORF">FGO68_gene5820</name>
</gene>
<feature type="active site" description="Nucleophile" evidence="8">
    <location>
        <position position="194"/>
    </location>
</feature>
<evidence type="ECO:0000256" key="6">
    <source>
        <dbReference type="ARBA" id="ARBA00023180"/>
    </source>
</evidence>
<evidence type="ECO:0000313" key="11">
    <source>
        <dbReference type="EMBL" id="TNV78929.1"/>
    </source>
</evidence>
<comment type="caution">
    <text evidence="11">The sequence shown here is derived from an EMBL/GenBank/DDBJ whole genome shotgun (WGS) entry which is preliminary data.</text>
</comment>
<accession>A0A8J8NQI5</accession>
<keyword evidence="3 7" id="KW-0378">Hydrolase</keyword>
<proteinExistence type="inferred from homology"/>
<dbReference type="Pfam" id="PF04083">
    <property type="entry name" value="Abhydro_lipase"/>
    <property type="match status" value="1"/>
</dbReference>
<dbReference type="SUPFAM" id="SSF53474">
    <property type="entry name" value="alpha/beta-Hydrolases"/>
    <property type="match status" value="1"/>
</dbReference>
<feature type="active site" description="Charge relay system" evidence="8">
    <location>
        <position position="397"/>
    </location>
</feature>
<evidence type="ECO:0000256" key="1">
    <source>
        <dbReference type="ARBA" id="ARBA00010701"/>
    </source>
</evidence>
<evidence type="ECO:0000256" key="2">
    <source>
        <dbReference type="ARBA" id="ARBA00022729"/>
    </source>
</evidence>